<keyword evidence="1" id="KW-0472">Membrane</keyword>
<comment type="caution">
    <text evidence="2">The sequence shown here is derived from an EMBL/GenBank/DDBJ whole genome shotgun (WGS) entry which is preliminary data.</text>
</comment>
<gene>
    <name evidence="2" type="ORF">H8K32_10375</name>
</gene>
<sequence>MISWLYTLPDLAIVMIGMICAAVILFSLEYLTRKTQFLCKMSDHEKEFLISLQSGLVALSAVLLSFSLVMVLNNFDSADKNVSVEASKLEEADRTLYQYNNSSTIRADLQRYAQSIVNDEWSQLQIKKSSAVTADLLNKYDVQLGKLNPGNLRESVIFAQILKNANELAELRTNRIERAHLGLHSIFWLVNLSILFGVLLISAFGLALNSVVTKIGVLLQVFGLVGLTAIVFIVDQPFTGKVSVTAEPIVKTIEAMKLR</sequence>
<dbReference type="Proteomes" id="UP000634011">
    <property type="component" value="Unassembled WGS sequence"/>
</dbReference>
<feature type="transmembrane region" description="Helical" evidence="1">
    <location>
        <begin position="48"/>
        <end position="72"/>
    </location>
</feature>
<dbReference type="InterPro" id="IPR025333">
    <property type="entry name" value="DUF4239"/>
</dbReference>
<keyword evidence="3" id="KW-1185">Reference proteome</keyword>
<keyword evidence="1" id="KW-0812">Transmembrane</keyword>
<keyword evidence="1" id="KW-1133">Transmembrane helix</keyword>
<accession>A0A923HI00</accession>
<evidence type="ECO:0000256" key="1">
    <source>
        <dbReference type="SAM" id="Phobius"/>
    </source>
</evidence>
<proteinExistence type="predicted"/>
<dbReference type="Pfam" id="PF14023">
    <property type="entry name" value="Bestrophin-like"/>
    <property type="match status" value="1"/>
</dbReference>
<dbReference type="AlphaFoldDB" id="A0A923HI00"/>
<reference evidence="2" key="1">
    <citation type="submission" date="2020-08" db="EMBL/GenBank/DDBJ databases">
        <title>Novel species isolated from subtropical streams in China.</title>
        <authorList>
            <person name="Lu H."/>
        </authorList>
    </citation>
    <scope>NUCLEOTIDE SEQUENCE</scope>
    <source>
        <strain evidence="2">KACC 12607</strain>
    </source>
</reference>
<dbReference type="RefSeq" id="WP_186912424.1">
    <property type="nucleotide sequence ID" value="NZ_JACOFV010000008.1"/>
</dbReference>
<organism evidence="2 3">
    <name type="scientific">Undibacterium jejuense</name>
    <dbReference type="NCBI Taxonomy" id="1344949"/>
    <lineage>
        <taxon>Bacteria</taxon>
        <taxon>Pseudomonadati</taxon>
        <taxon>Pseudomonadota</taxon>
        <taxon>Betaproteobacteria</taxon>
        <taxon>Burkholderiales</taxon>
        <taxon>Oxalobacteraceae</taxon>
        <taxon>Undibacterium</taxon>
    </lineage>
</organism>
<protein>
    <submittedName>
        <fullName evidence="2">DUF4239 domain-containing protein</fullName>
    </submittedName>
</protein>
<feature type="transmembrane region" description="Helical" evidence="1">
    <location>
        <begin position="186"/>
        <end position="208"/>
    </location>
</feature>
<evidence type="ECO:0000313" key="3">
    <source>
        <dbReference type="Proteomes" id="UP000634011"/>
    </source>
</evidence>
<dbReference type="EMBL" id="JACOFV010000008">
    <property type="protein sequence ID" value="MBC3862505.1"/>
    <property type="molecule type" value="Genomic_DNA"/>
</dbReference>
<evidence type="ECO:0000313" key="2">
    <source>
        <dbReference type="EMBL" id="MBC3862505.1"/>
    </source>
</evidence>
<name>A0A923HI00_9BURK</name>
<feature type="transmembrane region" description="Helical" evidence="1">
    <location>
        <begin position="6"/>
        <end position="28"/>
    </location>
</feature>
<feature type="transmembrane region" description="Helical" evidence="1">
    <location>
        <begin position="215"/>
        <end position="234"/>
    </location>
</feature>